<evidence type="ECO:0000313" key="2">
    <source>
        <dbReference type="Proteomes" id="UP000265618"/>
    </source>
</evidence>
<name>A0A9K3GN54_9EUKA</name>
<reference evidence="1 2" key="1">
    <citation type="journal article" date="2018" name="PLoS ONE">
        <title>The draft genome of Kipferlia bialata reveals reductive genome evolution in fornicate parasites.</title>
        <authorList>
            <person name="Tanifuji G."/>
            <person name="Takabayashi S."/>
            <person name="Kume K."/>
            <person name="Takagi M."/>
            <person name="Nakayama T."/>
            <person name="Kamikawa R."/>
            <person name="Inagaki Y."/>
            <person name="Hashimoto T."/>
        </authorList>
    </citation>
    <scope>NUCLEOTIDE SEQUENCE [LARGE SCALE GENOMIC DNA]</scope>
    <source>
        <strain evidence="1">NY0173</strain>
    </source>
</reference>
<accession>A0A9K3GN54</accession>
<keyword evidence="1" id="KW-0413">Isomerase</keyword>
<organism evidence="1 2">
    <name type="scientific">Kipferlia bialata</name>
    <dbReference type="NCBI Taxonomy" id="797122"/>
    <lineage>
        <taxon>Eukaryota</taxon>
        <taxon>Metamonada</taxon>
        <taxon>Carpediemonas-like organisms</taxon>
        <taxon>Kipferlia</taxon>
    </lineage>
</organism>
<dbReference type="Pfam" id="PF02502">
    <property type="entry name" value="LacAB_rpiB"/>
    <property type="match status" value="1"/>
</dbReference>
<dbReference type="OrthoDB" id="2106730at2759"/>
<dbReference type="GO" id="GO:0005975">
    <property type="term" value="P:carbohydrate metabolic process"/>
    <property type="evidence" value="ECO:0007669"/>
    <property type="project" value="InterPro"/>
</dbReference>
<dbReference type="Gene3D" id="3.40.1400.10">
    <property type="entry name" value="Sugar-phosphate isomerase, RpiB/LacA/LacB"/>
    <property type="match status" value="1"/>
</dbReference>
<sequence>KHNNANCIALGGRCTGVEVAKECVLAYLATEFEGGRHERRVNKMTLIENKI</sequence>
<keyword evidence="2" id="KW-1185">Reference proteome</keyword>
<protein>
    <submittedName>
        <fullName evidence="1">Sugar-phosphate isomerase, RpiB/LacA/LacB family</fullName>
    </submittedName>
</protein>
<proteinExistence type="predicted"/>
<dbReference type="Proteomes" id="UP000265618">
    <property type="component" value="Unassembled WGS sequence"/>
</dbReference>
<dbReference type="AlphaFoldDB" id="A0A9K3GN54"/>
<dbReference type="InterPro" id="IPR036569">
    <property type="entry name" value="RpiB_LacA_LacB_sf"/>
</dbReference>
<dbReference type="SUPFAM" id="SSF89623">
    <property type="entry name" value="Ribose/Galactose isomerase RpiB/AlsB"/>
    <property type="match status" value="1"/>
</dbReference>
<gene>
    <name evidence="1" type="ORF">KIPB_011451</name>
</gene>
<dbReference type="InterPro" id="IPR003500">
    <property type="entry name" value="RpiB_LacA_LacB"/>
</dbReference>
<feature type="non-terminal residue" evidence="1">
    <location>
        <position position="1"/>
    </location>
</feature>
<comment type="caution">
    <text evidence="1">The sequence shown here is derived from an EMBL/GenBank/DDBJ whole genome shotgun (WGS) entry which is preliminary data.</text>
</comment>
<dbReference type="GO" id="GO:0016853">
    <property type="term" value="F:isomerase activity"/>
    <property type="evidence" value="ECO:0007669"/>
    <property type="project" value="UniProtKB-KW"/>
</dbReference>
<dbReference type="EMBL" id="BDIP01004655">
    <property type="protein sequence ID" value="GIQ89067.1"/>
    <property type="molecule type" value="Genomic_DNA"/>
</dbReference>
<evidence type="ECO:0000313" key="1">
    <source>
        <dbReference type="EMBL" id="GIQ89067.1"/>
    </source>
</evidence>